<keyword evidence="6 7" id="KW-0472">Membrane</keyword>
<feature type="domain" description="Major facilitator superfamily (MFS) profile" evidence="8">
    <location>
        <begin position="18"/>
        <end position="469"/>
    </location>
</feature>
<dbReference type="PROSITE" id="PS50850">
    <property type="entry name" value="MFS"/>
    <property type="match status" value="1"/>
</dbReference>
<evidence type="ECO:0000313" key="10">
    <source>
        <dbReference type="Proteomes" id="UP000076490"/>
    </source>
</evidence>
<dbReference type="EMBL" id="LQNT01000013">
    <property type="protein sequence ID" value="KZE36318.1"/>
    <property type="molecule type" value="Genomic_DNA"/>
</dbReference>
<dbReference type="SUPFAM" id="SSF103473">
    <property type="entry name" value="MFS general substrate transporter"/>
    <property type="match status" value="1"/>
</dbReference>
<evidence type="ECO:0000256" key="7">
    <source>
        <dbReference type="SAM" id="Phobius"/>
    </source>
</evidence>
<feature type="transmembrane region" description="Helical" evidence="7">
    <location>
        <begin position="12"/>
        <end position="40"/>
    </location>
</feature>
<dbReference type="InterPro" id="IPR036259">
    <property type="entry name" value="MFS_trans_sf"/>
</dbReference>
<dbReference type="AlphaFoldDB" id="A0A161RF54"/>
<feature type="transmembrane region" description="Helical" evidence="7">
    <location>
        <begin position="408"/>
        <end position="431"/>
    </location>
</feature>
<dbReference type="Proteomes" id="UP000076490">
    <property type="component" value="Unassembled WGS sequence"/>
</dbReference>
<dbReference type="Gene3D" id="1.20.1250.20">
    <property type="entry name" value="MFS general substrate transporter like domains"/>
    <property type="match status" value="1"/>
</dbReference>
<evidence type="ECO:0000256" key="1">
    <source>
        <dbReference type="ARBA" id="ARBA00004651"/>
    </source>
</evidence>
<name>A0A161RF54_9BACL</name>
<dbReference type="GO" id="GO:0022857">
    <property type="term" value="F:transmembrane transporter activity"/>
    <property type="evidence" value="ECO:0007669"/>
    <property type="project" value="InterPro"/>
</dbReference>
<feature type="transmembrane region" description="Helical" evidence="7">
    <location>
        <begin position="307"/>
        <end position="324"/>
    </location>
</feature>
<dbReference type="CDD" id="cd17503">
    <property type="entry name" value="MFS_LmrB_MDR_like"/>
    <property type="match status" value="1"/>
</dbReference>
<evidence type="ECO:0000256" key="2">
    <source>
        <dbReference type="ARBA" id="ARBA00022448"/>
    </source>
</evidence>
<organism evidence="9 10">
    <name type="scientific">Bhargavaea cecembensis</name>
    <dbReference type="NCBI Taxonomy" id="394098"/>
    <lineage>
        <taxon>Bacteria</taxon>
        <taxon>Bacillati</taxon>
        <taxon>Bacillota</taxon>
        <taxon>Bacilli</taxon>
        <taxon>Bacillales</taxon>
        <taxon>Caryophanaceae</taxon>
        <taxon>Bhargavaea</taxon>
    </lineage>
</organism>
<feature type="transmembrane region" description="Helical" evidence="7">
    <location>
        <begin position="113"/>
        <end position="133"/>
    </location>
</feature>
<feature type="transmembrane region" description="Helical" evidence="7">
    <location>
        <begin position="361"/>
        <end position="387"/>
    </location>
</feature>
<feature type="transmembrane region" description="Helical" evidence="7">
    <location>
        <begin position="229"/>
        <end position="250"/>
    </location>
</feature>
<feature type="transmembrane region" description="Helical" evidence="7">
    <location>
        <begin position="443"/>
        <end position="462"/>
    </location>
</feature>
<dbReference type="GO" id="GO:0005886">
    <property type="term" value="C:plasma membrane"/>
    <property type="evidence" value="ECO:0007669"/>
    <property type="project" value="UniProtKB-SubCell"/>
</dbReference>
<proteinExistence type="predicted"/>
<dbReference type="RefSeq" id="WP_063183323.1">
    <property type="nucleotide sequence ID" value="NZ_LQNT01000013.1"/>
</dbReference>
<accession>A0A161RF54</accession>
<dbReference type="InterPro" id="IPR020846">
    <property type="entry name" value="MFS_dom"/>
</dbReference>
<dbReference type="PANTHER" id="PTHR42718">
    <property type="entry name" value="MAJOR FACILITATOR SUPERFAMILY MULTIDRUG TRANSPORTER MFSC"/>
    <property type="match status" value="1"/>
</dbReference>
<keyword evidence="3" id="KW-1003">Cell membrane</keyword>
<evidence type="ECO:0000313" key="9">
    <source>
        <dbReference type="EMBL" id="KZE36318.1"/>
    </source>
</evidence>
<dbReference type="InterPro" id="IPR011701">
    <property type="entry name" value="MFS"/>
</dbReference>
<dbReference type="NCBIfam" id="TIGR00711">
    <property type="entry name" value="efflux_EmrB"/>
    <property type="match status" value="1"/>
</dbReference>
<keyword evidence="2" id="KW-0813">Transport</keyword>
<feature type="transmembrane region" description="Helical" evidence="7">
    <location>
        <begin position="172"/>
        <end position="191"/>
    </location>
</feature>
<feature type="transmembrane region" description="Helical" evidence="7">
    <location>
        <begin position="84"/>
        <end position="107"/>
    </location>
</feature>
<comment type="subcellular location">
    <subcellularLocation>
        <location evidence="1">Cell membrane</location>
        <topology evidence="1">Multi-pass membrane protein</topology>
    </subcellularLocation>
</comment>
<reference evidence="9 10" key="1">
    <citation type="submission" date="2016-01" db="EMBL/GenBank/DDBJ databases">
        <title>Whole genome sequencing of Bhargavaea cecembensis T14.</title>
        <authorList>
            <person name="Hong K.W."/>
        </authorList>
    </citation>
    <scope>NUCLEOTIDE SEQUENCE [LARGE SCALE GENOMIC DNA]</scope>
    <source>
        <strain evidence="9 10">T14</strain>
    </source>
</reference>
<protein>
    <submittedName>
        <fullName evidence="9">Multidrug MFS transporter</fullName>
    </submittedName>
</protein>
<dbReference type="Pfam" id="PF07690">
    <property type="entry name" value="MFS_1"/>
    <property type="match status" value="1"/>
</dbReference>
<keyword evidence="5 7" id="KW-1133">Transmembrane helix</keyword>
<sequence>MQQPEQSAALPAYNRTIILIVLIAGAFVALLNQTLLIVALPPIMGDFTIDANEAQWVTTVYLLTNGILIPITAFLIDRFSSRRLLMVASGLFAAGTLVAAIAPSFFFLLAARVIQAAGAGMMMPLMQTILLTIFPVNRRGSVMGLVGLAIGFAPAIGPTLAGWVLSFGSWRMLFVIVLPLAVLHLVAVFFFMKNVTQQRPVKIDLPSVALSTLGFGGLLYAFSSIGGEGWLSPNVLISTVVGSITLFLFIRRQLALETPILNFGVFRSGVYRLIIPMGMITFALLIGTETLLPLYVQNVRGGTAFESGLLLLPGAIAMGAMSPFSGRIFDRFGAGWLVVTGFALQVVTTVPFVLMTPDTPLVLLGLAFGLRMLGLSMLMMPLSTAGINSLPRHLIAHGTAMDNTFRQIGGSIGTALLVSVMTGTAAAIQPLPDPPPDALMTGVRVAFLVGGVLSAAGLILALRLKKLPAIPIHED</sequence>
<feature type="transmembrane region" description="Helical" evidence="7">
    <location>
        <begin position="203"/>
        <end position="223"/>
    </location>
</feature>
<feature type="transmembrane region" description="Helical" evidence="7">
    <location>
        <begin position="270"/>
        <end position="287"/>
    </location>
</feature>
<keyword evidence="4 7" id="KW-0812">Transmembrane</keyword>
<evidence type="ECO:0000259" key="8">
    <source>
        <dbReference type="PROSITE" id="PS50850"/>
    </source>
</evidence>
<feature type="transmembrane region" description="Helical" evidence="7">
    <location>
        <begin position="336"/>
        <end position="355"/>
    </location>
</feature>
<feature type="transmembrane region" description="Helical" evidence="7">
    <location>
        <begin position="145"/>
        <end position="166"/>
    </location>
</feature>
<feature type="transmembrane region" description="Helical" evidence="7">
    <location>
        <begin position="60"/>
        <end position="77"/>
    </location>
</feature>
<dbReference type="PANTHER" id="PTHR42718:SF24">
    <property type="entry name" value="MAJOR FACILITATOR SUPERFAMILY (MFS) PROFILE DOMAIN-CONTAINING PROTEIN"/>
    <property type="match status" value="1"/>
</dbReference>
<evidence type="ECO:0000256" key="6">
    <source>
        <dbReference type="ARBA" id="ARBA00023136"/>
    </source>
</evidence>
<dbReference type="OrthoDB" id="9816041at2"/>
<dbReference type="PRINTS" id="PR01036">
    <property type="entry name" value="TCRTETB"/>
</dbReference>
<evidence type="ECO:0000256" key="3">
    <source>
        <dbReference type="ARBA" id="ARBA00022475"/>
    </source>
</evidence>
<comment type="caution">
    <text evidence="9">The sequence shown here is derived from an EMBL/GenBank/DDBJ whole genome shotgun (WGS) entry which is preliminary data.</text>
</comment>
<evidence type="ECO:0000256" key="5">
    <source>
        <dbReference type="ARBA" id="ARBA00022989"/>
    </source>
</evidence>
<dbReference type="Gene3D" id="1.20.1720.10">
    <property type="entry name" value="Multidrug resistance protein D"/>
    <property type="match status" value="1"/>
</dbReference>
<dbReference type="InterPro" id="IPR004638">
    <property type="entry name" value="EmrB-like"/>
</dbReference>
<evidence type="ECO:0000256" key="4">
    <source>
        <dbReference type="ARBA" id="ARBA00022692"/>
    </source>
</evidence>
<gene>
    <name evidence="9" type="ORF">AV656_14305</name>
</gene>